<dbReference type="InterPro" id="IPR000182">
    <property type="entry name" value="GNAT_dom"/>
</dbReference>
<gene>
    <name evidence="4" type="ORF">VZ95_05385</name>
</gene>
<evidence type="ECO:0000259" key="3">
    <source>
        <dbReference type="PROSITE" id="PS51186"/>
    </source>
</evidence>
<proteinExistence type="predicted"/>
<organism evidence="4 5">
    <name type="scientific">Elstera litoralis</name>
    <dbReference type="NCBI Taxonomy" id="552518"/>
    <lineage>
        <taxon>Bacteria</taxon>
        <taxon>Pseudomonadati</taxon>
        <taxon>Pseudomonadota</taxon>
        <taxon>Alphaproteobacteria</taxon>
        <taxon>Rhodospirillales</taxon>
        <taxon>Rhodospirillaceae</taxon>
        <taxon>Elstera</taxon>
    </lineage>
</organism>
<keyword evidence="2" id="KW-0012">Acyltransferase</keyword>
<dbReference type="SUPFAM" id="SSF55729">
    <property type="entry name" value="Acyl-CoA N-acyltransferases (Nat)"/>
    <property type="match status" value="1"/>
</dbReference>
<dbReference type="InterPro" id="IPR050680">
    <property type="entry name" value="YpeA/RimI_acetyltransf"/>
</dbReference>
<evidence type="ECO:0000313" key="4">
    <source>
        <dbReference type="EMBL" id="KJV10364.1"/>
    </source>
</evidence>
<keyword evidence="1" id="KW-0808">Transferase</keyword>
<dbReference type="InterPro" id="IPR016181">
    <property type="entry name" value="Acyl_CoA_acyltransferase"/>
</dbReference>
<dbReference type="PANTHER" id="PTHR43420">
    <property type="entry name" value="ACETYLTRANSFERASE"/>
    <property type="match status" value="1"/>
</dbReference>
<comment type="caution">
    <text evidence="4">The sequence shown here is derived from an EMBL/GenBank/DDBJ whole genome shotgun (WGS) entry which is preliminary data.</text>
</comment>
<dbReference type="PANTHER" id="PTHR43420:SF47">
    <property type="entry name" value="N-ACETYLTRANSFERASE DOMAIN-CONTAINING PROTEIN"/>
    <property type="match status" value="1"/>
</dbReference>
<dbReference type="EMBL" id="LAJY01000107">
    <property type="protein sequence ID" value="KJV10364.1"/>
    <property type="molecule type" value="Genomic_DNA"/>
</dbReference>
<feature type="domain" description="N-acetyltransferase" evidence="3">
    <location>
        <begin position="23"/>
        <end position="174"/>
    </location>
</feature>
<dbReference type="AlphaFoldDB" id="A0A0F3IXP5"/>
<keyword evidence="5" id="KW-1185">Reference proteome</keyword>
<dbReference type="RefSeq" id="WP_045774955.1">
    <property type="nucleotide sequence ID" value="NZ_LAJY01000107.1"/>
</dbReference>
<dbReference type="Gene3D" id="3.40.630.30">
    <property type="match status" value="1"/>
</dbReference>
<sequence>MPDTIGLAGLWLALPADWQARGIGLRLRQPDDLAFLRDLYRSTRAEEVAAAGFDALTAAVFLNSQFDLQCRHFDAHYTLGGQRIVVTTQDRPIGRAELWASGADLRLVDLSLLPEWRGQGLGAALLAAVQQAAEGRSVSLHVDKLNRAYRLYTRLGFRKAGDAGASWRMEWRAEAKRRPR</sequence>
<evidence type="ECO:0000256" key="2">
    <source>
        <dbReference type="ARBA" id="ARBA00023315"/>
    </source>
</evidence>
<dbReference type="GO" id="GO:0016747">
    <property type="term" value="F:acyltransferase activity, transferring groups other than amino-acyl groups"/>
    <property type="evidence" value="ECO:0007669"/>
    <property type="project" value="InterPro"/>
</dbReference>
<accession>A0A0F3IXP5</accession>
<dbReference type="PROSITE" id="PS51186">
    <property type="entry name" value="GNAT"/>
    <property type="match status" value="1"/>
</dbReference>
<evidence type="ECO:0000313" key="5">
    <source>
        <dbReference type="Proteomes" id="UP000033774"/>
    </source>
</evidence>
<name>A0A0F3IXP5_9PROT</name>
<protein>
    <recommendedName>
        <fullName evidence="3">N-acetyltransferase domain-containing protein</fullName>
    </recommendedName>
</protein>
<reference evidence="4 5" key="1">
    <citation type="submission" date="2015-03" db="EMBL/GenBank/DDBJ databases">
        <title>Draft genome sequence of Elstera litoralis.</title>
        <authorList>
            <person name="Rahalkar M.C."/>
            <person name="Dhakephalkar P.K."/>
            <person name="Pore S.D."/>
            <person name="Arora P."/>
            <person name="Kapse N.G."/>
            <person name="Pandit P.S."/>
        </authorList>
    </citation>
    <scope>NUCLEOTIDE SEQUENCE [LARGE SCALE GENOMIC DNA]</scope>
    <source>
        <strain evidence="4 5">Dia-1</strain>
    </source>
</reference>
<dbReference type="Pfam" id="PF13508">
    <property type="entry name" value="Acetyltransf_7"/>
    <property type="match status" value="1"/>
</dbReference>
<dbReference type="Proteomes" id="UP000033774">
    <property type="component" value="Unassembled WGS sequence"/>
</dbReference>
<evidence type="ECO:0000256" key="1">
    <source>
        <dbReference type="ARBA" id="ARBA00022679"/>
    </source>
</evidence>